<accession>A0A9X2XVJ7</accession>
<evidence type="ECO:0000259" key="1">
    <source>
        <dbReference type="Pfam" id="PF12680"/>
    </source>
</evidence>
<dbReference type="Gene3D" id="3.10.450.50">
    <property type="match status" value="1"/>
</dbReference>
<dbReference type="SUPFAM" id="SSF54427">
    <property type="entry name" value="NTF2-like"/>
    <property type="match status" value="1"/>
</dbReference>
<organism evidence="2 3">
    <name type="scientific">Paraflavisolibacter caeni</name>
    <dbReference type="NCBI Taxonomy" id="2982496"/>
    <lineage>
        <taxon>Bacteria</taxon>
        <taxon>Pseudomonadati</taxon>
        <taxon>Bacteroidota</taxon>
        <taxon>Chitinophagia</taxon>
        <taxon>Chitinophagales</taxon>
        <taxon>Chitinophagaceae</taxon>
        <taxon>Paraflavisolibacter</taxon>
    </lineage>
</organism>
<dbReference type="Pfam" id="PF12680">
    <property type="entry name" value="SnoaL_2"/>
    <property type="match status" value="1"/>
</dbReference>
<evidence type="ECO:0000313" key="2">
    <source>
        <dbReference type="EMBL" id="MCU7549971.1"/>
    </source>
</evidence>
<dbReference type="InterPro" id="IPR032710">
    <property type="entry name" value="NTF2-like_dom_sf"/>
</dbReference>
<protein>
    <submittedName>
        <fullName evidence="2">Nuclear transport factor 2 family protein</fullName>
    </submittedName>
</protein>
<sequence length="129" mass="14689">MIATVETLKEILDAFNRHDLDAIMEFFSDDCSFDMPRGTEPWGQRFIGKAQVREALAGRFKGIPDVHYGEDRHWISADGNMGVSEWTLTGTTTSGVSLKVRGCDLWEFRNGKITRKNSYWKIVDQPTSK</sequence>
<name>A0A9X2XVJ7_9BACT</name>
<proteinExistence type="predicted"/>
<dbReference type="Proteomes" id="UP001155483">
    <property type="component" value="Unassembled WGS sequence"/>
</dbReference>
<dbReference type="EMBL" id="JAOTIF010000008">
    <property type="protein sequence ID" value="MCU7549971.1"/>
    <property type="molecule type" value="Genomic_DNA"/>
</dbReference>
<feature type="domain" description="SnoaL-like" evidence="1">
    <location>
        <begin position="10"/>
        <end position="115"/>
    </location>
</feature>
<evidence type="ECO:0000313" key="3">
    <source>
        <dbReference type="Proteomes" id="UP001155483"/>
    </source>
</evidence>
<dbReference type="InterPro" id="IPR037401">
    <property type="entry name" value="SnoaL-like"/>
</dbReference>
<reference evidence="2" key="2">
    <citation type="submission" date="2023-04" db="EMBL/GenBank/DDBJ databases">
        <title>Paracnuella aquatica gen. nov., sp. nov., a member of the family Chitinophagaceae isolated from a hot spring.</title>
        <authorList>
            <person name="Wang C."/>
        </authorList>
    </citation>
    <scope>NUCLEOTIDE SEQUENCE</scope>
    <source>
        <strain evidence="2">LB-8</strain>
    </source>
</reference>
<gene>
    <name evidence="2" type="ORF">OCK74_12635</name>
</gene>
<reference evidence="2" key="1">
    <citation type="submission" date="2022-09" db="EMBL/GenBank/DDBJ databases">
        <authorList>
            <person name="Yuan C."/>
            <person name="Ke Z."/>
        </authorList>
    </citation>
    <scope>NUCLEOTIDE SEQUENCE</scope>
    <source>
        <strain evidence="2">LB-8</strain>
    </source>
</reference>
<dbReference type="AlphaFoldDB" id="A0A9X2XVJ7"/>
<keyword evidence="3" id="KW-1185">Reference proteome</keyword>
<dbReference type="RefSeq" id="WP_279297410.1">
    <property type="nucleotide sequence ID" value="NZ_JAOTIF010000008.1"/>
</dbReference>
<comment type="caution">
    <text evidence="2">The sequence shown here is derived from an EMBL/GenBank/DDBJ whole genome shotgun (WGS) entry which is preliminary data.</text>
</comment>